<evidence type="ECO:0000313" key="2">
    <source>
        <dbReference type="Proteomes" id="UP000198538"/>
    </source>
</evidence>
<organism evidence="1 2">
    <name type="scientific">Paenibacillus polysaccharolyticus</name>
    <dbReference type="NCBI Taxonomy" id="582692"/>
    <lineage>
        <taxon>Bacteria</taxon>
        <taxon>Bacillati</taxon>
        <taxon>Bacillota</taxon>
        <taxon>Bacilli</taxon>
        <taxon>Bacillales</taxon>
        <taxon>Paenibacillaceae</taxon>
        <taxon>Paenibacillus</taxon>
    </lineage>
</organism>
<dbReference type="AlphaFoldDB" id="A0A1G5JGJ2"/>
<evidence type="ECO:0000313" key="1">
    <source>
        <dbReference type="EMBL" id="SCY87284.1"/>
    </source>
</evidence>
<name>A0A1G5JGJ2_9BACL</name>
<keyword evidence="2" id="KW-1185">Reference proteome</keyword>
<sequence length="139" mass="16623">MKEATPKYVEQASMESLIQKLNLPPLTPFSQDWEYTSADASRLDEFIRYYENHPLNDNEKFTLMIIMISSLDDYLSEGKGTDDHKLWNRIKQNLRKDYELHIHTINYWAQDESDLEDCFAVTPYVREMRTWNEGEYDND</sequence>
<dbReference type="STRING" id="582692.SAMN05720606_11122"/>
<dbReference type="EMBL" id="FMVM01000011">
    <property type="protein sequence ID" value="SCY87284.1"/>
    <property type="molecule type" value="Genomic_DNA"/>
</dbReference>
<protein>
    <submittedName>
        <fullName evidence="1">Uncharacterized protein</fullName>
    </submittedName>
</protein>
<proteinExistence type="predicted"/>
<dbReference type="Proteomes" id="UP000198538">
    <property type="component" value="Unassembled WGS sequence"/>
</dbReference>
<reference evidence="2" key="1">
    <citation type="submission" date="2016-10" db="EMBL/GenBank/DDBJ databases">
        <authorList>
            <person name="Varghese N."/>
            <person name="Submissions S."/>
        </authorList>
    </citation>
    <scope>NUCLEOTIDE SEQUENCE [LARGE SCALE GENOMIC DNA]</scope>
    <source>
        <strain evidence="2">BL9</strain>
    </source>
</reference>
<accession>A0A1G5JGJ2</accession>
<gene>
    <name evidence="1" type="ORF">SAMN05720606_11122</name>
</gene>
<dbReference type="RefSeq" id="WP_244159339.1">
    <property type="nucleotide sequence ID" value="NZ_FMVM01000011.1"/>
</dbReference>